<dbReference type="Gene3D" id="1.25.40.10">
    <property type="entry name" value="Tetratricopeptide repeat domain"/>
    <property type="match status" value="1"/>
</dbReference>
<reference evidence="9 10" key="1">
    <citation type="submission" date="2019-02" db="EMBL/GenBank/DDBJ databases">
        <title>Draft genome sequence of Arthrospira platensis NIES-3807.</title>
        <authorList>
            <person name="Yamaguchi H."/>
            <person name="Suzuki S."/>
            <person name="Kawachi M."/>
        </authorList>
    </citation>
    <scope>NUCLEOTIDE SEQUENCE [LARGE SCALE GENOMIC DNA]</scope>
    <source>
        <strain evidence="9 10">NIES-3807</strain>
    </source>
</reference>
<name>A0AAD3GB49_MICAE</name>
<keyword evidence="6 7" id="KW-0472">Membrane</keyword>
<dbReference type="Proteomes" id="UP000441080">
    <property type="component" value="Unassembled WGS sequence"/>
</dbReference>
<keyword evidence="4 7" id="KW-0802">TPR repeat</keyword>
<dbReference type="InterPro" id="IPR051685">
    <property type="entry name" value="Ycf3/AcsC/BcsC/TPR_MFPF"/>
</dbReference>
<evidence type="ECO:0000256" key="7">
    <source>
        <dbReference type="HAMAP-Rule" id="MF_00439"/>
    </source>
</evidence>
<gene>
    <name evidence="7 9" type="primary">ycf3</name>
    <name evidence="9" type="ORF">NIES3807_38090</name>
</gene>
<dbReference type="InterPro" id="IPR022818">
    <property type="entry name" value="PSI_Ycf3_assembly"/>
</dbReference>
<dbReference type="NCBIfam" id="NF002725">
    <property type="entry name" value="PRK02603.1"/>
    <property type="match status" value="1"/>
</dbReference>
<evidence type="ECO:0000256" key="1">
    <source>
        <dbReference type="ARBA" id="ARBA00004170"/>
    </source>
</evidence>
<evidence type="ECO:0000256" key="6">
    <source>
        <dbReference type="ARBA" id="ARBA00023136"/>
    </source>
</evidence>
<dbReference type="InterPro" id="IPR011990">
    <property type="entry name" value="TPR-like_helical_dom_sf"/>
</dbReference>
<keyword evidence="2 7" id="KW-0602">Photosynthesis</keyword>
<comment type="similarity">
    <text evidence="7">Belongs to the Ycf3 family.</text>
</comment>
<dbReference type="SUPFAM" id="SSF48452">
    <property type="entry name" value="TPR-like"/>
    <property type="match status" value="1"/>
</dbReference>
<dbReference type="SMART" id="SM00028">
    <property type="entry name" value="TPR"/>
    <property type="match status" value="3"/>
</dbReference>
<evidence type="ECO:0000313" key="10">
    <source>
        <dbReference type="Proteomes" id="UP000441080"/>
    </source>
</evidence>
<proteinExistence type="inferred from homology"/>
<evidence type="ECO:0000313" key="9">
    <source>
        <dbReference type="EMBL" id="GCL60624.1"/>
    </source>
</evidence>
<feature type="repeat" description="TPR 2" evidence="7">
    <location>
        <begin position="121"/>
        <end position="154"/>
    </location>
</feature>
<evidence type="ECO:0000256" key="5">
    <source>
        <dbReference type="ARBA" id="ARBA00023078"/>
    </source>
</evidence>
<dbReference type="InterPro" id="IPR019734">
    <property type="entry name" value="TPR_rpt"/>
</dbReference>
<feature type="repeat" description="TPR" evidence="8">
    <location>
        <begin position="121"/>
        <end position="154"/>
    </location>
</feature>
<comment type="caution">
    <text evidence="9">The sequence shown here is derived from an EMBL/GenBank/DDBJ whole genome shotgun (WGS) entry which is preliminary data.</text>
</comment>
<keyword evidence="3 7" id="KW-0677">Repeat</keyword>
<dbReference type="GO" id="GO:0031676">
    <property type="term" value="C:plasma membrane-derived thylakoid membrane"/>
    <property type="evidence" value="ECO:0007669"/>
    <property type="project" value="UniProtKB-SubCell"/>
</dbReference>
<accession>A0AAD3GB49</accession>
<dbReference type="EMBL" id="BJCK01000096">
    <property type="protein sequence ID" value="GCL60624.1"/>
    <property type="molecule type" value="Genomic_DNA"/>
</dbReference>
<evidence type="ECO:0000256" key="3">
    <source>
        <dbReference type="ARBA" id="ARBA00022737"/>
    </source>
</evidence>
<protein>
    <recommendedName>
        <fullName evidence="7">Photosystem I assembly protein Ycf3</fullName>
    </recommendedName>
</protein>
<dbReference type="PROSITE" id="PS50005">
    <property type="entry name" value="TPR"/>
    <property type="match status" value="2"/>
</dbReference>
<evidence type="ECO:0000256" key="2">
    <source>
        <dbReference type="ARBA" id="ARBA00022531"/>
    </source>
</evidence>
<comment type="subcellular location">
    <subcellularLocation>
        <location evidence="7">Cellular thylakoid membrane</location>
        <topology evidence="7">Peripheral membrane protein</topology>
    </subcellularLocation>
    <subcellularLocation>
        <location evidence="1">Membrane</location>
        <topology evidence="1">Peripheral membrane protein</topology>
    </subcellularLocation>
</comment>
<dbReference type="PANTHER" id="PTHR44943">
    <property type="entry name" value="CELLULOSE SYNTHASE OPERON PROTEIN C"/>
    <property type="match status" value="1"/>
</dbReference>
<organism evidence="9 10">
    <name type="scientific">Microcystis aeruginosa NIES-3807</name>
    <dbReference type="NCBI Taxonomy" id="2517785"/>
    <lineage>
        <taxon>Bacteria</taxon>
        <taxon>Bacillati</taxon>
        <taxon>Cyanobacteriota</taxon>
        <taxon>Cyanophyceae</taxon>
        <taxon>Oscillatoriophycideae</taxon>
        <taxon>Chroococcales</taxon>
        <taxon>Microcystaceae</taxon>
        <taxon>Microcystis</taxon>
    </lineage>
</organism>
<dbReference type="Pfam" id="PF00515">
    <property type="entry name" value="TPR_1"/>
    <property type="match status" value="1"/>
</dbReference>
<evidence type="ECO:0000256" key="4">
    <source>
        <dbReference type="ARBA" id="ARBA00022803"/>
    </source>
</evidence>
<sequence>MWRDCKTRWDSSQKAGFCEARISHHTASRCDGESVKKVNSHFDRLIVLIMPRTQRNDNFIDKSFTVMADIILKMLPADKKAKEAFVYYRDGMSAQADGEYAEALDNYYEALTLEEDPNDRSYILYNIGIIHASNGEHEKALEYYEEAIQLNPRMPSALNNIAVIYHFQGEKAREDGRQAEAEALYDKAAEYWKQAIRLAPNNYIEAQNWLKITGRSEIDVFF</sequence>
<feature type="repeat" description="TPR" evidence="8">
    <location>
        <begin position="84"/>
        <end position="117"/>
    </location>
</feature>
<dbReference type="PROSITE" id="PS50293">
    <property type="entry name" value="TPR_REGION"/>
    <property type="match status" value="1"/>
</dbReference>
<dbReference type="AlphaFoldDB" id="A0AAD3GB49"/>
<feature type="repeat" description="TPR 1" evidence="7">
    <location>
        <begin position="84"/>
        <end position="117"/>
    </location>
</feature>
<dbReference type="HAMAP" id="MF_00439">
    <property type="entry name" value="Ycf3"/>
    <property type="match status" value="1"/>
</dbReference>
<comment type="function">
    <text evidence="7">Seems to be required for the assembly of the photosystem I complex.</text>
</comment>
<dbReference type="GO" id="GO:0015979">
    <property type="term" value="P:photosynthesis"/>
    <property type="evidence" value="ECO:0007669"/>
    <property type="project" value="UniProtKB-UniRule"/>
</dbReference>
<feature type="repeat" description="TPR 3" evidence="7">
    <location>
        <begin position="169"/>
        <end position="202"/>
    </location>
</feature>
<keyword evidence="5 7" id="KW-0793">Thylakoid</keyword>
<dbReference type="PANTHER" id="PTHR44943:SF9">
    <property type="entry name" value="TPR-REPEAT-CONTAINING PROTEIN"/>
    <property type="match status" value="1"/>
</dbReference>
<evidence type="ECO:0000256" key="8">
    <source>
        <dbReference type="PROSITE-ProRule" id="PRU00339"/>
    </source>
</evidence>